<name>A0A239DTC6_9BACT</name>
<accession>A0A239DTC6</accession>
<evidence type="ECO:0000313" key="3">
    <source>
        <dbReference type="Proteomes" id="UP000198432"/>
    </source>
</evidence>
<gene>
    <name evidence="2" type="ORF">SAMN06296052_105114</name>
</gene>
<dbReference type="AlphaFoldDB" id="A0A239DTC6"/>
<reference evidence="3" key="1">
    <citation type="submission" date="2017-06" db="EMBL/GenBank/DDBJ databases">
        <authorList>
            <person name="Varghese N."/>
            <person name="Submissions S."/>
        </authorList>
    </citation>
    <scope>NUCLEOTIDE SEQUENCE [LARGE SCALE GENOMIC DNA]</scope>
    <source>
        <strain evidence="3">NKM1</strain>
    </source>
</reference>
<feature type="region of interest" description="Disordered" evidence="1">
    <location>
        <begin position="1"/>
        <end position="28"/>
    </location>
</feature>
<evidence type="ECO:0000313" key="2">
    <source>
        <dbReference type="EMBL" id="SNS35597.1"/>
    </source>
</evidence>
<dbReference type="OrthoDB" id="853127at2"/>
<protein>
    <submittedName>
        <fullName evidence="2">Uncharacterized protein</fullName>
    </submittedName>
</protein>
<organism evidence="2 3">
    <name type="scientific">Pontibacter ummariensis</name>
    <dbReference type="NCBI Taxonomy" id="1610492"/>
    <lineage>
        <taxon>Bacteria</taxon>
        <taxon>Pseudomonadati</taxon>
        <taxon>Bacteroidota</taxon>
        <taxon>Cytophagia</taxon>
        <taxon>Cytophagales</taxon>
        <taxon>Hymenobacteraceae</taxon>
        <taxon>Pontibacter</taxon>
    </lineage>
</organism>
<dbReference type="Proteomes" id="UP000198432">
    <property type="component" value="Unassembled WGS sequence"/>
</dbReference>
<dbReference type="EMBL" id="FZOQ01000005">
    <property type="protein sequence ID" value="SNS35597.1"/>
    <property type="molecule type" value="Genomic_DNA"/>
</dbReference>
<evidence type="ECO:0000256" key="1">
    <source>
        <dbReference type="SAM" id="MobiDB-lite"/>
    </source>
</evidence>
<sequence length="102" mass="11263">MSENEEGEKAEVTTPADEQQTSIPSPRGCPLYLPFDAAPLLEVLMDDDGPLGVAEALDKAYTTLAEYMVSDPNTAGDQYAHILYELRRLRNALLKGKGWHQL</sequence>
<proteinExistence type="predicted"/>
<dbReference type="RefSeq" id="WP_089318540.1">
    <property type="nucleotide sequence ID" value="NZ_FZOQ01000005.1"/>
</dbReference>
<keyword evidence="3" id="KW-1185">Reference proteome</keyword>